<evidence type="ECO:0000313" key="2">
    <source>
        <dbReference type="Proteomes" id="UP000235145"/>
    </source>
</evidence>
<protein>
    <submittedName>
        <fullName evidence="1">Uncharacterized protein</fullName>
    </submittedName>
</protein>
<organism evidence="1 2">
    <name type="scientific">Lactuca sativa</name>
    <name type="common">Garden lettuce</name>
    <dbReference type="NCBI Taxonomy" id="4236"/>
    <lineage>
        <taxon>Eukaryota</taxon>
        <taxon>Viridiplantae</taxon>
        <taxon>Streptophyta</taxon>
        <taxon>Embryophyta</taxon>
        <taxon>Tracheophyta</taxon>
        <taxon>Spermatophyta</taxon>
        <taxon>Magnoliopsida</taxon>
        <taxon>eudicotyledons</taxon>
        <taxon>Gunneridae</taxon>
        <taxon>Pentapetalae</taxon>
        <taxon>asterids</taxon>
        <taxon>campanulids</taxon>
        <taxon>Asterales</taxon>
        <taxon>Asteraceae</taxon>
        <taxon>Cichorioideae</taxon>
        <taxon>Cichorieae</taxon>
        <taxon>Lactucinae</taxon>
        <taxon>Lactuca</taxon>
    </lineage>
</organism>
<gene>
    <name evidence="1" type="ORF">LSAT_V11C400193650</name>
</gene>
<evidence type="ECO:0000313" key="1">
    <source>
        <dbReference type="EMBL" id="KAJ0211974.1"/>
    </source>
</evidence>
<accession>A0A9R1XGN8</accession>
<keyword evidence="2" id="KW-1185">Reference proteome</keyword>
<dbReference type="AlphaFoldDB" id="A0A9R1XGN8"/>
<reference evidence="1 2" key="1">
    <citation type="journal article" date="2017" name="Nat. Commun.">
        <title>Genome assembly with in vitro proximity ligation data and whole-genome triplication in lettuce.</title>
        <authorList>
            <person name="Reyes-Chin-Wo S."/>
            <person name="Wang Z."/>
            <person name="Yang X."/>
            <person name="Kozik A."/>
            <person name="Arikit S."/>
            <person name="Song C."/>
            <person name="Xia L."/>
            <person name="Froenicke L."/>
            <person name="Lavelle D.O."/>
            <person name="Truco M.J."/>
            <person name="Xia R."/>
            <person name="Zhu S."/>
            <person name="Xu C."/>
            <person name="Xu H."/>
            <person name="Xu X."/>
            <person name="Cox K."/>
            <person name="Korf I."/>
            <person name="Meyers B.C."/>
            <person name="Michelmore R.W."/>
        </authorList>
    </citation>
    <scope>NUCLEOTIDE SEQUENCE [LARGE SCALE GENOMIC DNA]</scope>
    <source>
        <strain evidence="2">cv. Salinas</strain>
        <tissue evidence="1">Seedlings</tissue>
    </source>
</reference>
<proteinExistence type="predicted"/>
<dbReference type="EMBL" id="NBSK02000004">
    <property type="protein sequence ID" value="KAJ0211974.1"/>
    <property type="molecule type" value="Genomic_DNA"/>
</dbReference>
<dbReference type="Proteomes" id="UP000235145">
    <property type="component" value="Unassembled WGS sequence"/>
</dbReference>
<sequence>MIVIRLMFKMKNISKGKKIMMKSIYWMMINLFFHQIKYRRCKFNHDKYLVTSLFEDKQDIVLEVPTSRSTHTCKTRSNVSPKTKEFMNIVARFPDFQEGSMLYFKALCHYASS</sequence>
<comment type="caution">
    <text evidence="1">The sequence shown here is derived from an EMBL/GenBank/DDBJ whole genome shotgun (WGS) entry which is preliminary data.</text>
</comment>
<name>A0A9R1XGN8_LACSA</name>